<protein>
    <submittedName>
        <fullName evidence="1">Oidioi.mRNA.OKI2018_I69.XSR.g14697.t1.cds</fullName>
    </submittedName>
</protein>
<sequence length="145" mass="16664">MESEALARKLVRRAKEAMVLVENLQFDIENNDNGTKLEMLESLLCNNLQAQASIRKQLETCDKDNYAAMDISFEHPEPANYTSIGSIQLEKVLAKKPSLCLQSEEERSVMTEITQNIAARLGHFEDFRRDKGFKKTIILKREFLK</sequence>
<reference evidence="1 2" key="1">
    <citation type="submission" date="2021-04" db="EMBL/GenBank/DDBJ databases">
        <authorList>
            <person name="Bliznina A."/>
        </authorList>
    </citation>
    <scope>NUCLEOTIDE SEQUENCE [LARGE SCALE GENOMIC DNA]</scope>
</reference>
<accession>A0ABN7SFS4</accession>
<name>A0ABN7SFS4_OIKDI</name>
<dbReference type="Proteomes" id="UP001158576">
    <property type="component" value="Chromosome XSR"/>
</dbReference>
<evidence type="ECO:0000313" key="2">
    <source>
        <dbReference type="Proteomes" id="UP001158576"/>
    </source>
</evidence>
<dbReference type="EMBL" id="OU015569">
    <property type="protein sequence ID" value="CAG5096604.1"/>
    <property type="molecule type" value="Genomic_DNA"/>
</dbReference>
<organism evidence="1 2">
    <name type="scientific">Oikopleura dioica</name>
    <name type="common">Tunicate</name>
    <dbReference type="NCBI Taxonomy" id="34765"/>
    <lineage>
        <taxon>Eukaryota</taxon>
        <taxon>Metazoa</taxon>
        <taxon>Chordata</taxon>
        <taxon>Tunicata</taxon>
        <taxon>Appendicularia</taxon>
        <taxon>Copelata</taxon>
        <taxon>Oikopleuridae</taxon>
        <taxon>Oikopleura</taxon>
    </lineage>
</organism>
<keyword evidence="2" id="KW-1185">Reference proteome</keyword>
<evidence type="ECO:0000313" key="1">
    <source>
        <dbReference type="EMBL" id="CAG5096604.1"/>
    </source>
</evidence>
<gene>
    <name evidence="1" type="ORF">OKIOD_LOCUS6255</name>
</gene>
<proteinExistence type="predicted"/>